<keyword evidence="1" id="KW-0812">Transmembrane</keyword>
<dbReference type="EMBL" id="MTJN01000002">
    <property type="protein sequence ID" value="OOV06992.1"/>
    <property type="molecule type" value="Genomic_DNA"/>
</dbReference>
<dbReference type="RefSeq" id="WP_078364820.1">
    <property type="nucleotide sequence ID" value="NZ_MTJN01000002.1"/>
</dbReference>
<reference evidence="2 3" key="1">
    <citation type="submission" date="2017-01" db="EMBL/GenBank/DDBJ databases">
        <title>Genome sequencing of Rhodoferax fermentans JCM 7819.</title>
        <authorList>
            <person name="Kim Y.J."/>
            <person name="Farh M.E.-A."/>
            <person name="Yang D.-C."/>
        </authorList>
    </citation>
    <scope>NUCLEOTIDE SEQUENCE [LARGE SCALE GENOMIC DNA]</scope>
    <source>
        <strain evidence="2 3">JCM 7819</strain>
    </source>
</reference>
<dbReference type="OrthoDB" id="3671061at2"/>
<accession>A0A1T1AS98</accession>
<feature type="transmembrane region" description="Helical" evidence="1">
    <location>
        <begin position="7"/>
        <end position="25"/>
    </location>
</feature>
<proteinExistence type="predicted"/>
<evidence type="ECO:0000256" key="1">
    <source>
        <dbReference type="SAM" id="Phobius"/>
    </source>
</evidence>
<keyword evidence="1" id="KW-1133">Transmembrane helix</keyword>
<protein>
    <submittedName>
        <fullName evidence="2">Uncharacterized protein</fullName>
    </submittedName>
</protein>
<dbReference type="Pfam" id="PF21900">
    <property type="entry name" value="DUF6920"/>
    <property type="match status" value="1"/>
</dbReference>
<evidence type="ECO:0000313" key="3">
    <source>
        <dbReference type="Proteomes" id="UP000190750"/>
    </source>
</evidence>
<organism evidence="2 3">
    <name type="scientific">Rhodoferax fermentans</name>
    <dbReference type="NCBI Taxonomy" id="28066"/>
    <lineage>
        <taxon>Bacteria</taxon>
        <taxon>Pseudomonadati</taxon>
        <taxon>Pseudomonadota</taxon>
        <taxon>Betaproteobacteria</taxon>
        <taxon>Burkholderiales</taxon>
        <taxon>Comamonadaceae</taxon>
        <taxon>Rhodoferax</taxon>
    </lineage>
</organism>
<comment type="caution">
    <text evidence="2">The sequence shown here is derived from an EMBL/GenBank/DDBJ whole genome shotgun (WGS) entry which is preliminary data.</text>
</comment>
<dbReference type="AlphaFoldDB" id="A0A1T1AS98"/>
<evidence type="ECO:0000313" key="2">
    <source>
        <dbReference type="EMBL" id="OOV06992.1"/>
    </source>
</evidence>
<keyword evidence="3" id="KW-1185">Reference proteome</keyword>
<name>A0A1T1AS98_RHOFE</name>
<dbReference type="STRING" id="28066.RF819_09890"/>
<gene>
    <name evidence="2" type="ORF">RF819_09890</name>
</gene>
<keyword evidence="1" id="KW-0472">Membrane</keyword>
<dbReference type="Proteomes" id="UP000190750">
    <property type="component" value="Unassembled WGS sequence"/>
</dbReference>
<sequence length="282" mass="30907">MNKFIRIIGLISLVFVLSGVTYVALQSSRTESDIATFEARVAAIGQRSPAPTYDPARLQSLPAPVQRYVRFTFKGTAPGYAVVRLSASGEFRRPRTEGFNATTAQQVIATGVPALMFSATTPVIPGVWARAYDFFAEGEMAMKAKILSTLTVVDEKQTPQLNQISLRRWLLESALYPAALLPGGPVTWEAIDDHSARAVVAWHSLRASMVAHFADDGQMTHMVAEADGDLSTPYHGSGEHVARSNYRLIGHQMIPMAFTISRMAGGKLYPFWKGQVDNITFE</sequence>
<dbReference type="InterPro" id="IPR054213">
    <property type="entry name" value="DUF6920"/>
</dbReference>